<evidence type="ECO:0000259" key="1">
    <source>
        <dbReference type="Pfam" id="PF03372"/>
    </source>
</evidence>
<dbReference type="Pfam" id="PF03372">
    <property type="entry name" value="Exo_endo_phos"/>
    <property type="match status" value="1"/>
</dbReference>
<protein>
    <recommendedName>
        <fullName evidence="1">Endonuclease/exonuclease/phosphatase domain-containing protein</fullName>
    </recommendedName>
</protein>
<dbReference type="SUPFAM" id="SSF56219">
    <property type="entry name" value="DNase I-like"/>
    <property type="match status" value="1"/>
</dbReference>
<evidence type="ECO:0000313" key="2">
    <source>
        <dbReference type="EMBL" id="KOF75952.1"/>
    </source>
</evidence>
<dbReference type="AlphaFoldDB" id="A0A0L8GG12"/>
<name>A0A0L8GG12_OCTBM</name>
<feature type="non-terminal residue" evidence="2">
    <location>
        <position position="171"/>
    </location>
</feature>
<reference evidence="2" key="1">
    <citation type="submission" date="2015-07" db="EMBL/GenBank/DDBJ databases">
        <title>MeaNS - Measles Nucleotide Surveillance Program.</title>
        <authorList>
            <person name="Tran T."/>
            <person name="Druce J."/>
        </authorList>
    </citation>
    <scope>NUCLEOTIDE SEQUENCE</scope>
    <source>
        <strain evidence="2">UCB-OBI-ISO-001</strain>
        <tissue evidence="2">Gonad</tissue>
    </source>
</reference>
<dbReference type="InterPro" id="IPR005135">
    <property type="entry name" value="Endo/exonuclease/phosphatase"/>
</dbReference>
<dbReference type="OrthoDB" id="10070415at2759"/>
<feature type="domain" description="Endonuclease/exonuclease/phosphatase" evidence="1">
    <location>
        <begin position="6"/>
        <end position="154"/>
    </location>
</feature>
<proteinExistence type="predicted"/>
<gene>
    <name evidence="2" type="ORF">OCBIM_22033977mg</name>
</gene>
<organism evidence="2">
    <name type="scientific">Octopus bimaculoides</name>
    <name type="common">California two-spotted octopus</name>
    <dbReference type="NCBI Taxonomy" id="37653"/>
    <lineage>
        <taxon>Eukaryota</taxon>
        <taxon>Metazoa</taxon>
        <taxon>Spiralia</taxon>
        <taxon>Lophotrochozoa</taxon>
        <taxon>Mollusca</taxon>
        <taxon>Cephalopoda</taxon>
        <taxon>Coleoidea</taxon>
        <taxon>Octopodiformes</taxon>
        <taxon>Octopoda</taxon>
        <taxon>Incirrata</taxon>
        <taxon>Octopodidae</taxon>
        <taxon>Octopus</taxon>
    </lineage>
</organism>
<accession>A0A0L8GG12</accession>
<dbReference type="STRING" id="37653.A0A0L8GG12"/>
<dbReference type="Gene3D" id="3.60.10.10">
    <property type="entry name" value="Endonuclease/exonuclease/phosphatase"/>
    <property type="match status" value="1"/>
</dbReference>
<dbReference type="GO" id="GO:0003824">
    <property type="term" value="F:catalytic activity"/>
    <property type="evidence" value="ECO:0007669"/>
    <property type="project" value="InterPro"/>
</dbReference>
<sequence length="171" mass="19101">MNIGGWNIRTLLDKDCLKSRPERRSVLVAKELQRDDMDVVALAETRIHGKGNFVEKSAGYHFFWSGREETYKRESGVGFAIKITPASKLELLPCGHSERLMSLSAYAPTMNSSKDDKLAFYLSFTEIIRNILHDDKSVILGDFNVRVDADWGVLGKHGVGSSNSNGLLLLQ</sequence>
<dbReference type="InterPro" id="IPR036691">
    <property type="entry name" value="Endo/exonu/phosph_ase_sf"/>
</dbReference>
<dbReference type="EMBL" id="KQ421934">
    <property type="protein sequence ID" value="KOF75952.1"/>
    <property type="molecule type" value="Genomic_DNA"/>
</dbReference>